<evidence type="ECO:0008006" key="9">
    <source>
        <dbReference type="Google" id="ProtNLM"/>
    </source>
</evidence>
<feature type="compositionally biased region" description="Polar residues" evidence="5">
    <location>
        <begin position="327"/>
        <end position="337"/>
    </location>
</feature>
<feature type="region of interest" description="Disordered" evidence="5">
    <location>
        <begin position="300"/>
        <end position="337"/>
    </location>
</feature>
<sequence length="649" mass="72081">MSDYNPCCFCLGGDTDVPPFGKLEDAQDFVEPCERCSLTTHRKCLLDWFNSLPADKLKVMDCSFLTNTTARHSGEHSESHSQYSTPDSPGEEEAQEEEIPTVIAENADEWGLASSYFEIRLSGQSLNRLMTTMSSGLGSHLSSEGPLAQGRLVLLVASCPQCKGDVTFSMKRSQLLALNSGVRTLVTRTVQAGCVFTILASAVTGVLSMSYIGLSTCGLKIMDSIVPGPLLVNILRKPTIPGASLTSLFDLNSYSVDTMEMALSRGIIDPFKFSRIPVLPLVLYRMRSSSLISCIVGSTGSRSIHSTTGSTTNNTSTNNNTNNTDNIANHTSNNANAWKDTSNNMQAWITEIMINGYISGLGNHELAQTIFSNFMNSKSLLAKVDFWNVNNMISMIIPLRWSYDLLYRLTLNRMHFNLTMKIRPRDIANSLDPIELDHLEQLGSNIANYEGDFAYLYKKAGQIVDSESRNSSPSFFSPLIKSIKRKVYYYQACQKSDLPSQYLRARFASWMAGTKACIKHDYSTTLLYKSFTLRCVTSILWPFLSSKVGSILFKSLLKYSRKFDHIPKSKLLLLANIIGLLGVVFIKDCFNLYLCSKKANQISDMLVMSDVMNDLGTKVTEFANIEAGEYQDPEIDDFSFRMPGGYSSP</sequence>
<feature type="compositionally biased region" description="Low complexity" evidence="5">
    <location>
        <begin position="306"/>
        <end position="326"/>
    </location>
</feature>
<evidence type="ECO:0000313" key="8">
    <source>
        <dbReference type="Proteomes" id="UP001497600"/>
    </source>
</evidence>
<keyword evidence="2 6" id="KW-0812">Transmembrane</keyword>
<protein>
    <recommendedName>
        <fullName evidence="9">RING-CH-type domain-containing protein</fullName>
    </recommendedName>
</protein>
<keyword evidence="4 6" id="KW-0472">Membrane</keyword>
<feature type="compositionally biased region" description="Acidic residues" evidence="5">
    <location>
        <begin position="89"/>
        <end position="98"/>
    </location>
</feature>
<comment type="subcellular location">
    <subcellularLocation>
        <location evidence="1">Membrane</location>
        <topology evidence="1">Multi-pass membrane protein</topology>
    </subcellularLocation>
</comment>
<keyword evidence="3 6" id="KW-1133">Transmembrane helix</keyword>
<accession>A0ABP0E9M6</accession>
<evidence type="ECO:0000256" key="3">
    <source>
        <dbReference type="ARBA" id="ARBA00022989"/>
    </source>
</evidence>
<evidence type="ECO:0000256" key="5">
    <source>
        <dbReference type="SAM" id="MobiDB-lite"/>
    </source>
</evidence>
<dbReference type="Proteomes" id="UP001497600">
    <property type="component" value="Chromosome A"/>
</dbReference>
<dbReference type="EMBL" id="OZ004253">
    <property type="protein sequence ID" value="CAK7892158.1"/>
    <property type="molecule type" value="Genomic_DNA"/>
</dbReference>
<feature type="transmembrane region" description="Helical" evidence="6">
    <location>
        <begin position="571"/>
        <end position="594"/>
    </location>
</feature>
<evidence type="ECO:0000256" key="6">
    <source>
        <dbReference type="SAM" id="Phobius"/>
    </source>
</evidence>
<proteinExistence type="predicted"/>
<gene>
    <name evidence="7" type="ORF">CAAN4_A01706</name>
</gene>
<reference evidence="7 8" key="1">
    <citation type="submission" date="2024-01" db="EMBL/GenBank/DDBJ databases">
        <authorList>
            <consortium name="Genoscope - CEA"/>
            <person name="William W."/>
        </authorList>
    </citation>
    <scope>NUCLEOTIDE SEQUENCE [LARGE SCALE GENOMIC DNA]</scope>
    <source>
        <strain evidence="7 8">29B2s-10</strain>
    </source>
</reference>
<evidence type="ECO:0000256" key="1">
    <source>
        <dbReference type="ARBA" id="ARBA00004141"/>
    </source>
</evidence>
<feature type="region of interest" description="Disordered" evidence="5">
    <location>
        <begin position="71"/>
        <end position="98"/>
    </location>
</feature>
<evidence type="ECO:0000313" key="7">
    <source>
        <dbReference type="EMBL" id="CAK7892158.1"/>
    </source>
</evidence>
<evidence type="ECO:0000256" key="4">
    <source>
        <dbReference type="ARBA" id="ARBA00023136"/>
    </source>
</evidence>
<keyword evidence="8" id="KW-1185">Reference proteome</keyword>
<dbReference type="PANTHER" id="PTHR46283">
    <property type="entry name" value="E3 UBIQUITIN-PROTEIN LIGASE MARCH5"/>
    <property type="match status" value="1"/>
</dbReference>
<name>A0ABP0E9M6_9ASCO</name>
<organism evidence="7 8">
    <name type="scientific">[Candida] anglica</name>
    <dbReference type="NCBI Taxonomy" id="148631"/>
    <lineage>
        <taxon>Eukaryota</taxon>
        <taxon>Fungi</taxon>
        <taxon>Dikarya</taxon>
        <taxon>Ascomycota</taxon>
        <taxon>Saccharomycotina</taxon>
        <taxon>Pichiomycetes</taxon>
        <taxon>Debaryomycetaceae</taxon>
        <taxon>Kurtzmaniella</taxon>
    </lineage>
</organism>
<evidence type="ECO:0000256" key="2">
    <source>
        <dbReference type="ARBA" id="ARBA00022692"/>
    </source>
</evidence>